<sequence>MSHAERDHALLAASAAHRWLVCTPSVRLEEQFPDTTSEYALEGTLAHEIAELKLRKYFLEPMSQRSFSAKLNKLKKHELFQEEMLRHTDTYLDYLKGLALSFSSAPYVAIEKKVDYSAYAPEGFGTCDCIIIHGGDLYITDFKYGKGVPVSAEDNPQMKLYALGAYLEYSFLYPIKTAYLAIVQPRIDNISEWSLPIEELLAWGESIKPIAQKAFNGEGEFVPGDHCRFCRAKALCRARAEHYTALEDFKGMKPPLISNEEVGQILEKAIALEAWVKELKEYALAEALKGEEIPGWKAVEGRSVRNYVDIDKAFEHLKQNGIDEAMLYERVPLTVAKLEKALGKKEFRSLLEEPGLVEKQPGKPTLVPASDKRPAIQTAPEAAEDFR</sequence>
<evidence type="ECO:0000313" key="2">
    <source>
        <dbReference type="EMBL" id="RKO63234.1"/>
    </source>
</evidence>
<evidence type="ECO:0000256" key="1">
    <source>
        <dbReference type="SAM" id="MobiDB-lite"/>
    </source>
</evidence>
<dbReference type="RefSeq" id="WP_120667175.1">
    <property type="nucleotide sequence ID" value="NZ_AZRV01000011.1"/>
</dbReference>
<accession>A0A420VHU8</accession>
<dbReference type="InterPro" id="IPR021229">
    <property type="entry name" value="DUF2800"/>
</dbReference>
<dbReference type="Proteomes" id="UP000286235">
    <property type="component" value="Unassembled WGS sequence"/>
</dbReference>
<dbReference type="InterPro" id="IPR011604">
    <property type="entry name" value="PDDEXK-like_dom_sf"/>
</dbReference>
<evidence type="ECO:0000313" key="3">
    <source>
        <dbReference type="Proteomes" id="UP000286235"/>
    </source>
</evidence>
<proteinExistence type="predicted"/>
<dbReference type="Pfam" id="PF10926">
    <property type="entry name" value="DUF2800"/>
    <property type="match status" value="1"/>
</dbReference>
<dbReference type="AlphaFoldDB" id="A0A420VHU8"/>
<reference evidence="2 3" key="1">
    <citation type="submission" date="2013-12" db="EMBL/GenBank/DDBJ databases">
        <title>Genome and proteome characterization of Caldibacillus debilis GB1 derived from a cellulolytic aero-tolerant co-culture.</title>
        <authorList>
            <person name="Wushke S.T."/>
            <person name="Zhang X."/>
            <person name="Fristensky B."/>
            <person name="Wilkins J.A."/>
            <person name="Levin D.B."/>
            <person name="Sparling R."/>
        </authorList>
    </citation>
    <scope>NUCLEOTIDE SEQUENCE [LARGE SCALE GENOMIC DNA]</scope>
    <source>
        <strain evidence="2 3">GB1</strain>
    </source>
</reference>
<gene>
    <name evidence="2" type="ORF">Cdeb_00326</name>
</gene>
<comment type="caution">
    <text evidence="2">The sequence shown here is derived from an EMBL/GenBank/DDBJ whole genome shotgun (WGS) entry which is preliminary data.</text>
</comment>
<dbReference type="Gene3D" id="3.90.320.10">
    <property type="match status" value="1"/>
</dbReference>
<name>A0A420VHU8_9BACI</name>
<organism evidence="2 3">
    <name type="scientific">Caldibacillus debilis GB1</name>
    <dbReference type="NCBI Taxonomy" id="1339248"/>
    <lineage>
        <taxon>Bacteria</taxon>
        <taxon>Bacillati</taxon>
        <taxon>Bacillota</taxon>
        <taxon>Bacilli</taxon>
        <taxon>Bacillales</taxon>
        <taxon>Bacillaceae</taxon>
        <taxon>Caldibacillus</taxon>
    </lineage>
</organism>
<protein>
    <recommendedName>
        <fullName evidence="4">DUF2800 domain-containing protein</fullName>
    </recommendedName>
</protein>
<feature type="region of interest" description="Disordered" evidence="1">
    <location>
        <begin position="353"/>
        <end position="387"/>
    </location>
</feature>
<keyword evidence="3" id="KW-1185">Reference proteome</keyword>
<evidence type="ECO:0008006" key="4">
    <source>
        <dbReference type="Google" id="ProtNLM"/>
    </source>
</evidence>
<dbReference type="EMBL" id="AZRV01000011">
    <property type="protein sequence ID" value="RKO63234.1"/>
    <property type="molecule type" value="Genomic_DNA"/>
</dbReference>